<dbReference type="InterPro" id="IPR050237">
    <property type="entry name" value="ATP-dep_AMP-bd_enzyme"/>
</dbReference>
<dbReference type="FunFam" id="3.30.300.30:FF:000008">
    <property type="entry name" value="2,3-dihydroxybenzoate-AMP ligase"/>
    <property type="match status" value="1"/>
</dbReference>
<dbReference type="AlphaFoldDB" id="A0A5D4H248"/>
<evidence type="ECO:0000313" key="9">
    <source>
        <dbReference type="Proteomes" id="UP000323258"/>
    </source>
</evidence>
<evidence type="ECO:0000256" key="1">
    <source>
        <dbReference type="ARBA" id="ARBA00006432"/>
    </source>
</evidence>
<name>A0A5D4H248_9HYPH</name>
<feature type="domain" description="AMP-binding enzyme C-terminal" evidence="7">
    <location>
        <begin position="418"/>
        <end position="492"/>
    </location>
</feature>
<evidence type="ECO:0000256" key="3">
    <source>
        <dbReference type="ARBA" id="ARBA00051915"/>
    </source>
</evidence>
<organism evidence="8 9">
    <name type="scientific">Neoaquamicrobium microcysteis</name>
    <dbReference type="NCBI Taxonomy" id="2682781"/>
    <lineage>
        <taxon>Bacteria</taxon>
        <taxon>Pseudomonadati</taxon>
        <taxon>Pseudomonadota</taxon>
        <taxon>Alphaproteobacteria</taxon>
        <taxon>Hyphomicrobiales</taxon>
        <taxon>Phyllobacteriaceae</taxon>
        <taxon>Neoaquamicrobium</taxon>
    </lineage>
</organism>
<feature type="domain" description="AMP-dependent synthetase/ligase" evidence="6">
    <location>
        <begin position="14"/>
        <end position="368"/>
    </location>
</feature>
<reference evidence="8 9" key="2">
    <citation type="submission" date="2019-09" db="EMBL/GenBank/DDBJ databases">
        <title>Mesorhizobium sp. MaA-C15 isolated from Microcystis aeruginosa.</title>
        <authorList>
            <person name="Jeong S.E."/>
            <person name="Jin H.M."/>
            <person name="Jeon C.O."/>
        </authorList>
    </citation>
    <scope>NUCLEOTIDE SEQUENCE [LARGE SCALE GENOMIC DNA]</scope>
    <source>
        <strain evidence="8 9">MaA-C15</strain>
    </source>
</reference>
<comment type="catalytic activity">
    <reaction evidence="3">
        <text>3-(methylsulfanyl)propanoate + ATP + CoA = 3-(methylsulfanyl)propanoyl-CoA + AMP + diphosphate</text>
        <dbReference type="Rhea" id="RHEA:43052"/>
        <dbReference type="ChEBI" id="CHEBI:30616"/>
        <dbReference type="ChEBI" id="CHEBI:33019"/>
        <dbReference type="ChEBI" id="CHEBI:49016"/>
        <dbReference type="ChEBI" id="CHEBI:57287"/>
        <dbReference type="ChEBI" id="CHEBI:82815"/>
        <dbReference type="ChEBI" id="CHEBI:456215"/>
        <dbReference type="EC" id="6.2.1.44"/>
    </reaction>
    <physiologicalReaction direction="left-to-right" evidence="3">
        <dbReference type="Rhea" id="RHEA:43053"/>
    </physiologicalReaction>
</comment>
<dbReference type="OrthoDB" id="9803968at2"/>
<dbReference type="PANTHER" id="PTHR43767">
    <property type="entry name" value="LONG-CHAIN-FATTY-ACID--COA LIGASE"/>
    <property type="match status" value="1"/>
</dbReference>
<evidence type="ECO:0000259" key="7">
    <source>
        <dbReference type="Pfam" id="PF13193"/>
    </source>
</evidence>
<keyword evidence="9" id="KW-1185">Reference proteome</keyword>
<evidence type="ECO:0000259" key="6">
    <source>
        <dbReference type="Pfam" id="PF00501"/>
    </source>
</evidence>
<dbReference type="Pfam" id="PF13193">
    <property type="entry name" value="AMP-binding_C"/>
    <property type="match status" value="1"/>
</dbReference>
<sequence>MIRFDLIASVGDLLQRHATATPDKPAYIDDSRTITWAALETETAALAHDLVAGGLQPGRSVAVWLPNSVDWVVATLATLRAGGVAVPITVEATFNEADYRIEDSGAQVIFADASTRSVMEQIEASGRTLPRIIWREAGLPTISGADARQLPVEDIHAPAFIVYTSGTTGKPKGVVLSQHSMLWVSAACWVPIAGLSADDVVLSPLPLFHSYAINISVLGILATGATERIMGKFSPGRALEILQQGEVTLMPGVPTMFHYLLLTARENKVASLGRLRVCISAGAILPAALNRDFEAQFGVELLDGYGITETSTMVTMNWPGKSRIMGSCGLPLPGVAVRIVDPATGLDCVRGEEGELICSGPNLMQRYLNKPEETEKALRNGWYHTGDLARADENGFLTITGRLKELVIRGGQNISPAEVEEALLEHPAVRDAAVVGVPHETLGEVPVAYVVWGEEPAAADDLIAHCRKLLAAYKIPTDVKAIDAIPRTGSGKTIRFKLRDHYISER</sequence>
<evidence type="ECO:0000256" key="4">
    <source>
        <dbReference type="ARBA" id="ARBA00066616"/>
    </source>
</evidence>
<evidence type="ECO:0000256" key="5">
    <source>
        <dbReference type="ARBA" id="ARBA00067668"/>
    </source>
</evidence>
<protein>
    <recommendedName>
        <fullName evidence="5">3-methylmercaptopropionyl-CoA ligase</fullName>
        <ecNumber evidence="4">6.2.1.44</ecNumber>
    </recommendedName>
</protein>
<reference evidence="8 9" key="1">
    <citation type="submission" date="2019-08" db="EMBL/GenBank/DDBJ databases">
        <authorList>
            <person name="Seo Y.L."/>
        </authorList>
    </citation>
    <scope>NUCLEOTIDE SEQUENCE [LARGE SCALE GENOMIC DNA]</scope>
    <source>
        <strain evidence="8 9">MaA-C15</strain>
    </source>
</reference>
<dbReference type="PANTHER" id="PTHR43767:SF1">
    <property type="entry name" value="NONRIBOSOMAL PEPTIDE SYNTHASE PES1 (EUROFUNG)-RELATED"/>
    <property type="match status" value="1"/>
</dbReference>
<accession>A0A5D4H248</accession>
<keyword evidence="2 8" id="KW-0436">Ligase</keyword>
<dbReference type="SUPFAM" id="SSF56801">
    <property type="entry name" value="Acetyl-CoA synthetase-like"/>
    <property type="match status" value="1"/>
</dbReference>
<dbReference type="InterPro" id="IPR020845">
    <property type="entry name" value="AMP-binding_CS"/>
</dbReference>
<dbReference type="Pfam" id="PF00501">
    <property type="entry name" value="AMP-binding"/>
    <property type="match status" value="1"/>
</dbReference>
<dbReference type="InterPro" id="IPR045851">
    <property type="entry name" value="AMP-bd_C_sf"/>
</dbReference>
<gene>
    <name evidence="8" type="ORF">FY036_05490</name>
</gene>
<dbReference type="InterPro" id="IPR025110">
    <property type="entry name" value="AMP-bd_C"/>
</dbReference>
<proteinExistence type="inferred from homology"/>
<dbReference type="InterPro" id="IPR000873">
    <property type="entry name" value="AMP-dep_synth/lig_dom"/>
</dbReference>
<dbReference type="GO" id="GO:0016878">
    <property type="term" value="F:acid-thiol ligase activity"/>
    <property type="evidence" value="ECO:0007669"/>
    <property type="project" value="UniProtKB-ARBA"/>
</dbReference>
<dbReference type="RefSeq" id="WP_148913691.1">
    <property type="nucleotide sequence ID" value="NZ_VSZS01000056.1"/>
</dbReference>
<dbReference type="InterPro" id="IPR042099">
    <property type="entry name" value="ANL_N_sf"/>
</dbReference>
<comment type="caution">
    <text evidence="8">The sequence shown here is derived from an EMBL/GenBank/DDBJ whole genome shotgun (WGS) entry which is preliminary data.</text>
</comment>
<dbReference type="Proteomes" id="UP000323258">
    <property type="component" value="Unassembled WGS sequence"/>
</dbReference>
<evidence type="ECO:0000256" key="2">
    <source>
        <dbReference type="ARBA" id="ARBA00022598"/>
    </source>
</evidence>
<dbReference type="Gene3D" id="3.30.300.30">
    <property type="match status" value="1"/>
</dbReference>
<comment type="similarity">
    <text evidence="1">Belongs to the ATP-dependent AMP-binding enzyme family.</text>
</comment>
<dbReference type="PROSITE" id="PS00455">
    <property type="entry name" value="AMP_BINDING"/>
    <property type="match status" value="1"/>
</dbReference>
<dbReference type="EC" id="6.2.1.44" evidence="4"/>
<dbReference type="Gene3D" id="3.40.50.12780">
    <property type="entry name" value="N-terminal domain of ligase-like"/>
    <property type="match status" value="1"/>
</dbReference>
<evidence type="ECO:0000313" key="8">
    <source>
        <dbReference type="EMBL" id="TYR34352.1"/>
    </source>
</evidence>
<dbReference type="EMBL" id="VSZS01000056">
    <property type="protein sequence ID" value="TYR34352.1"/>
    <property type="molecule type" value="Genomic_DNA"/>
</dbReference>